<proteinExistence type="predicted"/>
<dbReference type="Proteomes" id="UP001595712">
    <property type="component" value="Unassembled WGS sequence"/>
</dbReference>
<dbReference type="InterPro" id="IPR036415">
    <property type="entry name" value="Lamin_tail_dom_sf"/>
</dbReference>
<dbReference type="Gene3D" id="3.60.21.10">
    <property type="match status" value="1"/>
</dbReference>
<sequence>MTWQPRIRRNWRLPALAFGLIAALVLSVLAYKATPSAQAQTGPRVLISEIANAGPTGSADELIELTNYGNEPVDLTGWQVFRCAATGSRAYDPQVPPFNGVTLEPGETYLLANTGGTLPDADAFFATGLANDGFGIWLEDADRILVDAVAAYAAPGDSECAIGDTPLPNDLNGIRNQSWQRTGDSGVLAEDWIRAVRTPDEPNATVPDSSSAASDVLVSELGNGGPRGSSDEIVEFANYGEDTVDISGWKFYRCFGAGRTDNGGLQAVFPFGTVLEPGEVVVAAHTSVAVPPGVTTVRFSVNLANDGFGAMLVDPAGFVRDAVGVYETDGYHQSAVDSPCTRGEALPNRLDFGWNQTWQRAAVTGDNATDFVKAERTIGVADDPVPVGDLEPVDTGVRVSELVNAGPAGVDDEFFELANFGDEPVDLSGWRVHRCTEDGRRAPAPLIPAIGDVILAPGETYLSVHIGSSLFPGGGFDAAYSSGHTVNGYGLMVLDAEGRLADSVGVFSALYSPCAQGLALFNVIESEYGDSFQRLDHTAYNADDFVPAERSPGTLPDDLRHPADYTEAELAPVSVDPAPRPLSPSVNDEVIGGPAAELSATAEHTTGEASEIAFTGGEAIQLNADASKVFTGTTEETPPATLEIDGEQVVDDGLADGAVAPVVTEALAGFPFQRFEFKTDGKQWQDFELTWSGTSTGTSELQMYAWNHRLVRWDLLAADGGLTGGQITLTGAIDVDTYVRGGRNLDILVMDGPETATAFSDDASEPNLAFKDPAEYDFSFGYVTDTQFLSEGYRDAYAEMPRWLATNADARGIEYAAHTGDLIQNWLNGTNSSERANDEYAFASDAMGVLDEAGVPYGVIPGNHDTKWGREADLYNQYFPAERYEDEDWYGEAWRENDAQNHYDVIEADGAKFLFVYLGYFAGEGSIEWANDVIEAHPDHNVVFATHEYLNPDGSLSTPDNYRWTSLADRYWNEIILPNDNVFMVLAGHHHGVALNIRRNVNGVEGRVVVEMMANYQNFEDPNGRFNAGFLRLLQFDLDAGLMAVNTYSPIREEHNAWEYKPDDLPYDYDDATDEFVVEVDLNTSYDKRIATDLMAPHTISEAIGSAAAADGATVDATWDDLAFCTSYVWSADAVDVNGRTARSAAVRLEVTGRGGRECD</sequence>
<evidence type="ECO:0000313" key="3">
    <source>
        <dbReference type="Proteomes" id="UP001595712"/>
    </source>
</evidence>
<protein>
    <submittedName>
        <fullName evidence="2">Lamin tail domain-containing protein</fullName>
    </submittedName>
</protein>
<gene>
    <name evidence="2" type="ORF">ACFO8M_14375</name>
</gene>
<organism evidence="2 3">
    <name type="scientific">Glycomyces rhizosphaerae</name>
    <dbReference type="NCBI Taxonomy" id="2054422"/>
    <lineage>
        <taxon>Bacteria</taxon>
        <taxon>Bacillati</taxon>
        <taxon>Actinomycetota</taxon>
        <taxon>Actinomycetes</taxon>
        <taxon>Glycomycetales</taxon>
        <taxon>Glycomycetaceae</taxon>
        <taxon>Glycomyces</taxon>
    </lineage>
</organism>
<dbReference type="PROSITE" id="PS51841">
    <property type="entry name" value="LTD"/>
    <property type="match status" value="3"/>
</dbReference>
<dbReference type="Pfam" id="PF00149">
    <property type="entry name" value="Metallophos"/>
    <property type="match status" value="1"/>
</dbReference>
<dbReference type="InterPro" id="IPR029052">
    <property type="entry name" value="Metallo-depent_PP-like"/>
</dbReference>
<dbReference type="PANTHER" id="PTHR43143">
    <property type="entry name" value="METALLOPHOSPHOESTERASE, CALCINEURIN SUPERFAMILY"/>
    <property type="match status" value="1"/>
</dbReference>
<dbReference type="PANTHER" id="PTHR43143:SF5">
    <property type="entry name" value="SECRETED PROTEIN"/>
    <property type="match status" value="1"/>
</dbReference>
<dbReference type="Gene3D" id="2.60.40.1260">
    <property type="entry name" value="Lamin Tail domain"/>
    <property type="match status" value="2"/>
</dbReference>
<dbReference type="InterPro" id="IPR051918">
    <property type="entry name" value="STPP_CPPED1"/>
</dbReference>
<keyword evidence="3" id="KW-1185">Reference proteome</keyword>
<dbReference type="SUPFAM" id="SSF56300">
    <property type="entry name" value="Metallo-dependent phosphatases"/>
    <property type="match status" value="1"/>
</dbReference>
<dbReference type="EMBL" id="JBHRWO010000011">
    <property type="protein sequence ID" value="MFC3493663.1"/>
    <property type="molecule type" value="Genomic_DNA"/>
</dbReference>
<comment type="caution">
    <text evidence="2">The sequence shown here is derived from an EMBL/GenBank/DDBJ whole genome shotgun (WGS) entry which is preliminary data.</text>
</comment>
<evidence type="ECO:0000313" key="2">
    <source>
        <dbReference type="EMBL" id="MFC3493663.1"/>
    </source>
</evidence>
<evidence type="ECO:0000259" key="1">
    <source>
        <dbReference type="PROSITE" id="PS51841"/>
    </source>
</evidence>
<dbReference type="Pfam" id="PF00932">
    <property type="entry name" value="LTD"/>
    <property type="match status" value="2"/>
</dbReference>
<accession>A0ABV7Q1M5</accession>
<feature type="domain" description="LTD" evidence="1">
    <location>
        <begin position="404"/>
        <end position="542"/>
    </location>
</feature>
<dbReference type="SUPFAM" id="SSF74853">
    <property type="entry name" value="Lamin A/C globular tail domain"/>
    <property type="match status" value="3"/>
</dbReference>
<name>A0ABV7Q1M5_9ACTN</name>
<dbReference type="RefSeq" id="WP_387976496.1">
    <property type="nucleotide sequence ID" value="NZ_JBHRWO010000011.1"/>
</dbReference>
<dbReference type="InterPro" id="IPR004843">
    <property type="entry name" value="Calcineurin-like_PHP"/>
</dbReference>
<feature type="domain" description="LTD" evidence="1">
    <location>
        <begin position="33"/>
        <end position="168"/>
    </location>
</feature>
<reference evidence="3" key="1">
    <citation type="journal article" date="2019" name="Int. J. Syst. Evol. Microbiol.">
        <title>The Global Catalogue of Microorganisms (GCM) 10K type strain sequencing project: providing services to taxonomists for standard genome sequencing and annotation.</title>
        <authorList>
            <consortium name="The Broad Institute Genomics Platform"/>
            <consortium name="The Broad Institute Genome Sequencing Center for Infectious Disease"/>
            <person name="Wu L."/>
            <person name="Ma J."/>
        </authorList>
    </citation>
    <scope>NUCLEOTIDE SEQUENCE [LARGE SCALE GENOMIC DNA]</scope>
    <source>
        <strain evidence="3">CGMCC 4.7396</strain>
    </source>
</reference>
<dbReference type="InterPro" id="IPR001322">
    <property type="entry name" value="Lamin_tail_dom"/>
</dbReference>
<feature type="domain" description="LTD" evidence="1">
    <location>
        <begin position="204"/>
        <end position="401"/>
    </location>
</feature>